<evidence type="ECO:0000313" key="2">
    <source>
        <dbReference type="EMBL" id="KAJ4832372.1"/>
    </source>
</evidence>
<dbReference type="Gene3D" id="2.40.50.140">
    <property type="entry name" value="Nucleic acid-binding proteins"/>
    <property type="match status" value="1"/>
</dbReference>
<reference evidence="2" key="2">
    <citation type="journal article" date="2023" name="Plants (Basel)">
        <title>Annotation of the Turnera subulata (Passifloraceae) Draft Genome Reveals the S-Locus Evolved after the Divergence of Turneroideae from Passifloroideae in a Stepwise Manner.</title>
        <authorList>
            <person name="Henning P.M."/>
            <person name="Roalson E.H."/>
            <person name="Mir W."/>
            <person name="McCubbin A.G."/>
            <person name="Shore J.S."/>
        </authorList>
    </citation>
    <scope>NUCLEOTIDE SEQUENCE</scope>
    <source>
        <strain evidence="2">F60SS</strain>
    </source>
</reference>
<dbReference type="PANTHER" id="PTHR47165">
    <property type="entry name" value="OS03G0429900 PROTEIN"/>
    <property type="match status" value="1"/>
</dbReference>
<gene>
    <name evidence="2" type="ORF">Tsubulata_015004</name>
</gene>
<dbReference type="InterPro" id="IPR012340">
    <property type="entry name" value="NA-bd_OB-fold"/>
</dbReference>
<comment type="caution">
    <text evidence="2">The sequence shown here is derived from an EMBL/GenBank/DDBJ whole genome shotgun (WGS) entry which is preliminary data.</text>
</comment>
<dbReference type="InterPro" id="IPR003871">
    <property type="entry name" value="RFA1B/D_OB_1st"/>
</dbReference>
<dbReference type="SUPFAM" id="SSF50249">
    <property type="entry name" value="Nucleic acid-binding proteins"/>
    <property type="match status" value="1"/>
</dbReference>
<dbReference type="OrthoDB" id="1931061at2759"/>
<accession>A0A9Q0FL18</accession>
<protein>
    <recommendedName>
        <fullName evidence="1">Replication protein A 70 kDa DNA-binding subunit B/D first OB fold domain-containing protein</fullName>
    </recommendedName>
</protein>
<evidence type="ECO:0000259" key="1">
    <source>
        <dbReference type="Pfam" id="PF02721"/>
    </source>
</evidence>
<dbReference type="AlphaFoldDB" id="A0A9Q0FL18"/>
<evidence type="ECO:0000313" key="3">
    <source>
        <dbReference type="Proteomes" id="UP001141552"/>
    </source>
</evidence>
<reference evidence="2" key="1">
    <citation type="submission" date="2022-02" db="EMBL/GenBank/DDBJ databases">
        <authorList>
            <person name="Henning P.M."/>
            <person name="McCubbin A.G."/>
            <person name="Shore J.S."/>
        </authorList>
    </citation>
    <scope>NUCLEOTIDE SEQUENCE</scope>
    <source>
        <strain evidence="2">F60SS</strain>
        <tissue evidence="2">Leaves</tissue>
    </source>
</reference>
<dbReference type="PANTHER" id="PTHR47165:SF4">
    <property type="entry name" value="OS03G0429900 PROTEIN"/>
    <property type="match status" value="1"/>
</dbReference>
<dbReference type="CDD" id="cd04480">
    <property type="entry name" value="RPA1_DBD_A_like"/>
    <property type="match status" value="1"/>
</dbReference>
<dbReference type="EMBL" id="JAKUCV010005148">
    <property type="protein sequence ID" value="KAJ4832372.1"/>
    <property type="molecule type" value="Genomic_DNA"/>
</dbReference>
<feature type="domain" description="Replication protein A 70 kDa DNA-binding subunit B/D first OB fold" evidence="1">
    <location>
        <begin position="4"/>
        <end position="106"/>
    </location>
</feature>
<dbReference type="Pfam" id="PF02721">
    <property type="entry name" value="DUF223"/>
    <property type="match status" value="1"/>
</dbReference>
<sequence length="186" mass="21512">MATNILNELSPDKETWNIEVRVVRLWESLNYKMHDQVISLDLIICDEEGTMMHAVANKMQVERFCGKFQEGKAYRLNKFKVLMQASQYRPVTHVMKLQILAFTKVEGVQCGTDRIPLHMFQFANSALIFERCNTTTFLTDILGMLTSIGPLEPVVTRREDTNIELHCGGNKRKWSQRSWFAKLKGI</sequence>
<organism evidence="2 3">
    <name type="scientific">Turnera subulata</name>
    <dbReference type="NCBI Taxonomy" id="218843"/>
    <lineage>
        <taxon>Eukaryota</taxon>
        <taxon>Viridiplantae</taxon>
        <taxon>Streptophyta</taxon>
        <taxon>Embryophyta</taxon>
        <taxon>Tracheophyta</taxon>
        <taxon>Spermatophyta</taxon>
        <taxon>Magnoliopsida</taxon>
        <taxon>eudicotyledons</taxon>
        <taxon>Gunneridae</taxon>
        <taxon>Pentapetalae</taxon>
        <taxon>rosids</taxon>
        <taxon>fabids</taxon>
        <taxon>Malpighiales</taxon>
        <taxon>Passifloraceae</taxon>
        <taxon>Turnera</taxon>
    </lineage>
</organism>
<dbReference type="Proteomes" id="UP001141552">
    <property type="component" value="Unassembled WGS sequence"/>
</dbReference>
<name>A0A9Q0FL18_9ROSI</name>
<proteinExistence type="predicted"/>
<keyword evidence="3" id="KW-1185">Reference proteome</keyword>